<evidence type="ECO:0000259" key="5">
    <source>
        <dbReference type="Pfam" id="PF00535"/>
    </source>
</evidence>
<dbReference type="SUPFAM" id="SSF53448">
    <property type="entry name" value="Nucleotide-diphospho-sugar transferases"/>
    <property type="match status" value="1"/>
</dbReference>
<dbReference type="PANTHER" id="PTHR43179">
    <property type="entry name" value="RHAMNOSYLTRANSFERASE WBBL"/>
    <property type="match status" value="1"/>
</dbReference>
<accession>A0ABW6RUY7</accession>
<dbReference type="PANTHER" id="PTHR43179:SF12">
    <property type="entry name" value="GALACTOFURANOSYLTRANSFERASE GLFT2"/>
    <property type="match status" value="1"/>
</dbReference>
<dbReference type="Proteomes" id="UP001601992">
    <property type="component" value="Unassembled WGS sequence"/>
</dbReference>
<evidence type="ECO:0000256" key="2">
    <source>
        <dbReference type="ARBA" id="ARBA00006739"/>
    </source>
</evidence>
<gene>
    <name evidence="6" type="primary">mftF</name>
    <name evidence="6" type="ORF">ACFYXQ_08590</name>
</gene>
<reference evidence="6 7" key="1">
    <citation type="submission" date="2024-10" db="EMBL/GenBank/DDBJ databases">
        <title>The Natural Products Discovery Center: Release of the First 8490 Sequenced Strains for Exploring Actinobacteria Biosynthetic Diversity.</title>
        <authorList>
            <person name="Kalkreuter E."/>
            <person name="Kautsar S.A."/>
            <person name="Yang D."/>
            <person name="Bader C.D."/>
            <person name="Teijaro C.N."/>
            <person name="Fluegel L."/>
            <person name="Davis C.M."/>
            <person name="Simpson J.R."/>
            <person name="Lauterbach L."/>
            <person name="Steele A.D."/>
            <person name="Gui C."/>
            <person name="Meng S."/>
            <person name="Li G."/>
            <person name="Viehrig K."/>
            <person name="Ye F."/>
            <person name="Su P."/>
            <person name="Kiefer A.F."/>
            <person name="Nichols A."/>
            <person name="Cepeda A.J."/>
            <person name="Yan W."/>
            <person name="Fan B."/>
            <person name="Jiang Y."/>
            <person name="Adhikari A."/>
            <person name="Zheng C.-J."/>
            <person name="Schuster L."/>
            <person name="Cowan T.M."/>
            <person name="Smanski M.J."/>
            <person name="Chevrette M.G."/>
            <person name="De Carvalho L.P.S."/>
            <person name="Shen B."/>
        </authorList>
    </citation>
    <scope>NUCLEOTIDE SEQUENCE [LARGE SCALE GENOMIC DNA]</scope>
    <source>
        <strain evidence="6 7">NPDC002593</strain>
    </source>
</reference>
<dbReference type="InterPro" id="IPR023981">
    <property type="entry name" value="MftF"/>
</dbReference>
<keyword evidence="7" id="KW-1185">Reference proteome</keyword>
<comment type="pathway">
    <text evidence="1">Cell wall biogenesis; cell wall polysaccharide biosynthesis.</text>
</comment>
<keyword evidence="4" id="KW-0808">Transferase</keyword>
<dbReference type="RefSeq" id="WP_387403029.1">
    <property type="nucleotide sequence ID" value="NZ_JBIAQY010000002.1"/>
</dbReference>
<dbReference type="NCBIfam" id="TIGR03965">
    <property type="entry name" value="mycofact_glyco"/>
    <property type="match status" value="1"/>
</dbReference>
<organism evidence="6 7">
    <name type="scientific">Nocardia jiangxiensis</name>
    <dbReference type="NCBI Taxonomy" id="282685"/>
    <lineage>
        <taxon>Bacteria</taxon>
        <taxon>Bacillati</taxon>
        <taxon>Actinomycetota</taxon>
        <taxon>Actinomycetes</taxon>
        <taxon>Mycobacteriales</taxon>
        <taxon>Nocardiaceae</taxon>
        <taxon>Nocardia</taxon>
    </lineage>
</organism>
<comment type="caution">
    <text evidence="6">The sequence shown here is derived from an EMBL/GenBank/DDBJ whole genome shotgun (WGS) entry which is preliminary data.</text>
</comment>
<proteinExistence type="inferred from homology"/>
<comment type="similarity">
    <text evidence="2">Belongs to the glycosyltransferase 2 family.</text>
</comment>
<dbReference type="InterPro" id="IPR001173">
    <property type="entry name" value="Glyco_trans_2-like"/>
</dbReference>
<evidence type="ECO:0000256" key="1">
    <source>
        <dbReference type="ARBA" id="ARBA00004776"/>
    </source>
</evidence>
<name>A0ABW6RUY7_9NOCA</name>
<evidence type="ECO:0000256" key="4">
    <source>
        <dbReference type="ARBA" id="ARBA00022679"/>
    </source>
</evidence>
<protein>
    <submittedName>
        <fullName evidence="6">Mycofactocin biosynthesis glycosyltransferase MftF</fullName>
    </submittedName>
</protein>
<dbReference type="Pfam" id="PF00535">
    <property type="entry name" value="Glycos_transf_2"/>
    <property type="match status" value="1"/>
</dbReference>
<dbReference type="InterPro" id="IPR029044">
    <property type="entry name" value="Nucleotide-diphossugar_trans"/>
</dbReference>
<dbReference type="EMBL" id="JBIAQY010000002">
    <property type="protein sequence ID" value="MFF3567828.1"/>
    <property type="molecule type" value="Genomic_DNA"/>
</dbReference>
<keyword evidence="3" id="KW-0328">Glycosyltransferase</keyword>
<evidence type="ECO:0000256" key="3">
    <source>
        <dbReference type="ARBA" id="ARBA00022676"/>
    </source>
</evidence>
<dbReference type="Gene3D" id="3.90.550.10">
    <property type="entry name" value="Spore Coat Polysaccharide Biosynthesis Protein SpsA, Chain A"/>
    <property type="match status" value="1"/>
</dbReference>
<evidence type="ECO:0000313" key="7">
    <source>
        <dbReference type="Proteomes" id="UP001601992"/>
    </source>
</evidence>
<sequence>MSGSSGLAVGTVIRLGATVRRFAEGRLLFGGSPTRLLKLRPAAAAILGDTGEFTVSDAVTASLAGSLLGLGLAQIASAGDSVLLDRLTVVVPVHDSPDPLRRLLAGLTGVRVVVVDDASPDPLAHAEVTKEFDATLVRLEVNAGPAAARNIGLRTVTTPFVAFCDADTVLSADELQRLLTQFADPRVVAVAPRILGLEDSDANWITRYENTRSSLDLGPTSAVVQPLSRVGWVPAACLLARVDALGSGFDESMRVGEDVDLIWRLTRNGSLVRYVADVTVRHEHRRTPGPWLTRKYLYGTSAAPLADRHGEQVAPAVLPPTLALAAAGLLLQNRWATMLSAIAFLTHARHIHHRLRSVEAPPRLHAELTTRAATDTLRQTSALLLRHWLPITLLALPFSRRARRATTAAIVIDTITEYRSHTPSGNPATHLLAHRLDDAAYALGVWRGALRHRSPKCLLPHILRNQRGTK</sequence>
<evidence type="ECO:0000313" key="6">
    <source>
        <dbReference type="EMBL" id="MFF3567828.1"/>
    </source>
</evidence>
<feature type="domain" description="Glycosyltransferase 2-like" evidence="5">
    <location>
        <begin position="88"/>
        <end position="208"/>
    </location>
</feature>